<protein>
    <submittedName>
        <fullName evidence="1">Uncharacterized protein</fullName>
    </submittedName>
</protein>
<dbReference type="AlphaFoldDB" id="A0AAV7WCA7"/>
<evidence type="ECO:0000313" key="1">
    <source>
        <dbReference type="EMBL" id="KAJ1210689.1"/>
    </source>
</evidence>
<dbReference type="EMBL" id="JANPWB010000002">
    <property type="protein sequence ID" value="KAJ1210689.1"/>
    <property type="molecule type" value="Genomic_DNA"/>
</dbReference>
<evidence type="ECO:0000313" key="2">
    <source>
        <dbReference type="Proteomes" id="UP001066276"/>
    </source>
</evidence>
<reference evidence="1" key="1">
    <citation type="journal article" date="2022" name="bioRxiv">
        <title>Sequencing and chromosome-scale assembly of the giantPleurodeles waltlgenome.</title>
        <authorList>
            <person name="Brown T."/>
            <person name="Elewa A."/>
            <person name="Iarovenko S."/>
            <person name="Subramanian E."/>
            <person name="Araus A.J."/>
            <person name="Petzold A."/>
            <person name="Susuki M."/>
            <person name="Suzuki K.-i.T."/>
            <person name="Hayashi T."/>
            <person name="Toyoda A."/>
            <person name="Oliveira C."/>
            <person name="Osipova E."/>
            <person name="Leigh N.D."/>
            <person name="Simon A."/>
            <person name="Yun M.H."/>
        </authorList>
    </citation>
    <scope>NUCLEOTIDE SEQUENCE</scope>
    <source>
        <strain evidence="1">20211129_DDA</strain>
        <tissue evidence="1">Liver</tissue>
    </source>
</reference>
<proteinExistence type="predicted"/>
<accession>A0AAV7WCA7</accession>
<name>A0AAV7WCA7_PLEWA</name>
<dbReference type="Proteomes" id="UP001066276">
    <property type="component" value="Chromosome 1_2"/>
</dbReference>
<sequence length="214" mass="23857">MFSHSNKGTQTGKSQLEKAVQMLANPAPQESVVYSLDNLFPSMSSVHNSPPVPQDVQKKEFALIPRAAPFTIFLPKDHSSFKLIELIGNEMEKAGKQIKIRGKNAREKRNQIITKKKARKVKFEEREDVGSADVQDQVPIMEKSQNGTEEVFPVLQQMPDMGSSRDHRQTDYPVMPCGTFDSIDAIMPGTTSLRALDTCSILDIQNVGEKIQKG</sequence>
<comment type="caution">
    <text evidence="1">The sequence shown here is derived from an EMBL/GenBank/DDBJ whole genome shotgun (WGS) entry which is preliminary data.</text>
</comment>
<gene>
    <name evidence="1" type="ORF">NDU88_006051</name>
</gene>
<keyword evidence="2" id="KW-1185">Reference proteome</keyword>
<organism evidence="1 2">
    <name type="scientific">Pleurodeles waltl</name>
    <name type="common">Iberian ribbed newt</name>
    <dbReference type="NCBI Taxonomy" id="8319"/>
    <lineage>
        <taxon>Eukaryota</taxon>
        <taxon>Metazoa</taxon>
        <taxon>Chordata</taxon>
        <taxon>Craniata</taxon>
        <taxon>Vertebrata</taxon>
        <taxon>Euteleostomi</taxon>
        <taxon>Amphibia</taxon>
        <taxon>Batrachia</taxon>
        <taxon>Caudata</taxon>
        <taxon>Salamandroidea</taxon>
        <taxon>Salamandridae</taxon>
        <taxon>Pleurodelinae</taxon>
        <taxon>Pleurodeles</taxon>
    </lineage>
</organism>